<evidence type="ECO:0000256" key="2">
    <source>
        <dbReference type="ARBA" id="ARBA00022741"/>
    </source>
</evidence>
<dbReference type="EMBL" id="CAJVRM010000695">
    <property type="protein sequence ID" value="CAG8982928.1"/>
    <property type="molecule type" value="Genomic_DNA"/>
</dbReference>
<dbReference type="GO" id="GO:0045943">
    <property type="term" value="P:positive regulation of transcription by RNA polymerase I"/>
    <property type="evidence" value="ECO:0007669"/>
    <property type="project" value="TreeGrafter"/>
</dbReference>
<dbReference type="CDD" id="cd17917">
    <property type="entry name" value="DEXHc_RHA-like"/>
    <property type="match status" value="1"/>
</dbReference>
<dbReference type="InterPro" id="IPR027417">
    <property type="entry name" value="P-loop_NTPase"/>
</dbReference>
<reference evidence="10" key="1">
    <citation type="submission" date="2021-07" db="EMBL/GenBank/DDBJ databases">
        <authorList>
            <person name="Durling M."/>
        </authorList>
    </citation>
    <scope>NUCLEOTIDE SEQUENCE</scope>
</reference>
<gene>
    <name evidence="10" type="ORF">HYALB_00002946</name>
</gene>
<feature type="compositionally biased region" description="Polar residues" evidence="7">
    <location>
        <begin position="34"/>
        <end position="76"/>
    </location>
</feature>
<dbReference type="GO" id="GO:0016787">
    <property type="term" value="F:hydrolase activity"/>
    <property type="evidence" value="ECO:0007669"/>
    <property type="project" value="UniProtKB-KW"/>
</dbReference>
<dbReference type="AlphaFoldDB" id="A0A9N9LXS2"/>
<evidence type="ECO:0000256" key="1">
    <source>
        <dbReference type="ARBA" id="ARBA00012552"/>
    </source>
</evidence>
<dbReference type="InterPro" id="IPR002464">
    <property type="entry name" value="DNA/RNA_helicase_DEAH_CS"/>
</dbReference>
<sequence length="844" mass="93660">MPPKLHMKFGGDAEPAPAPASSTSKPSSKKNDVSNKSTKQHSTSNASRAPSNVNQNNGLKRSQDGNPKSNTPSESQTSHKSEHDDSGRARKSPKLSSLDSKKSETRAPHKPGAKANDTQNAKVPYNGPSSQELQKAAKELEEIRMRLPVYHKKNDIRWDLRNNDILIINGETGSGKSTQIPQFLYTEPWCQKKLVTVEESDGTKKEINVGGMIAVTQPRRIAAMTLAQRVAAEMGSPLSKGSVRAGQPGTVGYSVRFDNQVPNGAKIKFVTEGMLLQEMLSDPNLRKYSAIMIDEIHERSMDVDLIAGFLRRLVHGDLKGRGGVPLKLVIMSATLDQGGVEAFFAKPNTRPDYVPGQNHGRIIAPDLIEQMALRNNGAQIPYIAGRQYEVKTFYEHEPKEDYVHAMLEIILMLHTQEPLPGDILAFLTGQEEIEALQAELEKYSQMLIAAVPRMEIKPLHGSLTPDQQKDAFVKVEKRFTRKVVLATNIAETSLTVAGVHYVVDGGKSKVKQYRPHLGMETLLIKPISKVAAVQRSGRAGREAVGKCYRIYTKADFKEMDEDGKPEILRCNVIEAVLKMKARGIIDVLDFPLMDSPDVVYMEKALNQLYAMGALQPDGSLTKNGKAMAKLPLPATHGCVLIAAADESADCLLEVIDILACLNTDQEIFLHPKSIEEQEEMSNTRADIYRREGDLITLLTTMQRYAADNTNRRVWCESHLISVRAMTMANAVRKQLRMQCVKLKLLKENPPADPQPFEPVTPERAEIIMKVFLKAFVRETAIMGPDGSYKTTNGKETIQVHPSSVLHGKKLEAIMFLQHVYTNKNYAKKVSSIQANWIAEQYALC</sequence>
<evidence type="ECO:0000256" key="3">
    <source>
        <dbReference type="ARBA" id="ARBA00022801"/>
    </source>
</evidence>
<keyword evidence="2" id="KW-0547">Nucleotide-binding</keyword>
<dbReference type="InterPro" id="IPR048333">
    <property type="entry name" value="HA2_WH"/>
</dbReference>
<proteinExistence type="predicted"/>
<evidence type="ECO:0000313" key="10">
    <source>
        <dbReference type="EMBL" id="CAG8982928.1"/>
    </source>
</evidence>
<dbReference type="Pfam" id="PF21010">
    <property type="entry name" value="HA2_C"/>
    <property type="match status" value="1"/>
</dbReference>
<dbReference type="OrthoDB" id="10253254at2759"/>
<dbReference type="GO" id="GO:0005524">
    <property type="term" value="F:ATP binding"/>
    <property type="evidence" value="ECO:0007669"/>
    <property type="project" value="UniProtKB-KW"/>
</dbReference>
<feature type="domain" description="Helicase C-terminal" evidence="9">
    <location>
        <begin position="406"/>
        <end position="585"/>
    </location>
</feature>
<dbReference type="GO" id="GO:1990904">
    <property type="term" value="C:ribonucleoprotein complex"/>
    <property type="evidence" value="ECO:0007669"/>
    <property type="project" value="UniProtKB-ARBA"/>
</dbReference>
<evidence type="ECO:0000256" key="6">
    <source>
        <dbReference type="ARBA" id="ARBA00047984"/>
    </source>
</evidence>
<dbReference type="InterPro" id="IPR011709">
    <property type="entry name" value="DEAD-box_helicase_OB_fold"/>
</dbReference>
<keyword evidence="4" id="KW-0347">Helicase</keyword>
<dbReference type="EC" id="3.6.4.13" evidence="1"/>
<accession>A0A9N9LXS2</accession>
<evidence type="ECO:0000313" key="11">
    <source>
        <dbReference type="Proteomes" id="UP000701801"/>
    </source>
</evidence>
<dbReference type="SMART" id="SM00490">
    <property type="entry name" value="HELICc"/>
    <property type="match status" value="1"/>
</dbReference>
<protein>
    <recommendedName>
        <fullName evidence="1">RNA helicase</fullName>
        <ecNumber evidence="1">3.6.4.13</ecNumber>
    </recommendedName>
</protein>
<keyword evidence="3" id="KW-0378">Hydrolase</keyword>
<dbReference type="GO" id="GO:0005730">
    <property type="term" value="C:nucleolus"/>
    <property type="evidence" value="ECO:0007669"/>
    <property type="project" value="TreeGrafter"/>
</dbReference>
<dbReference type="Proteomes" id="UP000701801">
    <property type="component" value="Unassembled WGS sequence"/>
</dbReference>
<dbReference type="Gene3D" id="1.20.120.1080">
    <property type="match status" value="1"/>
</dbReference>
<evidence type="ECO:0000259" key="9">
    <source>
        <dbReference type="PROSITE" id="PS51194"/>
    </source>
</evidence>
<comment type="catalytic activity">
    <reaction evidence="6">
        <text>ATP + H2O = ADP + phosphate + H(+)</text>
        <dbReference type="Rhea" id="RHEA:13065"/>
        <dbReference type="ChEBI" id="CHEBI:15377"/>
        <dbReference type="ChEBI" id="CHEBI:15378"/>
        <dbReference type="ChEBI" id="CHEBI:30616"/>
        <dbReference type="ChEBI" id="CHEBI:43474"/>
        <dbReference type="ChEBI" id="CHEBI:456216"/>
        <dbReference type="EC" id="3.6.4.13"/>
    </reaction>
</comment>
<dbReference type="SMART" id="SM00847">
    <property type="entry name" value="HA2"/>
    <property type="match status" value="1"/>
</dbReference>
<dbReference type="PANTHER" id="PTHR18934">
    <property type="entry name" value="ATP-DEPENDENT RNA HELICASE"/>
    <property type="match status" value="1"/>
</dbReference>
<dbReference type="PROSITE" id="PS51194">
    <property type="entry name" value="HELICASE_CTER"/>
    <property type="match status" value="1"/>
</dbReference>
<comment type="caution">
    <text evidence="10">The sequence shown here is derived from an EMBL/GenBank/DDBJ whole genome shotgun (WGS) entry which is preliminary data.</text>
</comment>
<keyword evidence="5" id="KW-0067">ATP-binding</keyword>
<feature type="compositionally biased region" description="Basic and acidic residues" evidence="7">
    <location>
        <begin position="77"/>
        <end position="88"/>
    </location>
</feature>
<dbReference type="Gene3D" id="3.40.50.300">
    <property type="entry name" value="P-loop containing nucleotide triphosphate hydrolases"/>
    <property type="match status" value="2"/>
</dbReference>
<evidence type="ECO:0000256" key="4">
    <source>
        <dbReference type="ARBA" id="ARBA00022806"/>
    </source>
</evidence>
<dbReference type="PROSITE" id="PS00690">
    <property type="entry name" value="DEAH_ATP_HELICASE"/>
    <property type="match status" value="1"/>
</dbReference>
<feature type="compositionally biased region" description="Polar residues" evidence="7">
    <location>
        <begin position="116"/>
        <end position="133"/>
    </location>
</feature>
<dbReference type="Pfam" id="PF07717">
    <property type="entry name" value="OB_NTP_bind"/>
    <property type="match status" value="1"/>
</dbReference>
<feature type="domain" description="Helicase ATP-binding" evidence="8">
    <location>
        <begin position="157"/>
        <end position="353"/>
    </location>
</feature>
<evidence type="ECO:0000256" key="7">
    <source>
        <dbReference type="SAM" id="MobiDB-lite"/>
    </source>
</evidence>
<evidence type="ECO:0000259" key="8">
    <source>
        <dbReference type="PROSITE" id="PS51192"/>
    </source>
</evidence>
<dbReference type="InterPro" id="IPR014001">
    <property type="entry name" value="Helicase_ATP-bd"/>
</dbReference>
<name>A0A9N9LXS2_9HELO</name>
<keyword evidence="11" id="KW-1185">Reference proteome</keyword>
<dbReference type="InterPro" id="IPR001650">
    <property type="entry name" value="Helicase_C-like"/>
</dbReference>
<dbReference type="FunFam" id="3.40.50.300:FF:000145">
    <property type="entry name" value="probable ATP-dependent RNA helicase DHX40"/>
    <property type="match status" value="1"/>
</dbReference>
<dbReference type="GO" id="GO:0003724">
    <property type="term" value="F:RNA helicase activity"/>
    <property type="evidence" value="ECO:0007669"/>
    <property type="project" value="UniProtKB-EC"/>
</dbReference>
<feature type="region of interest" description="Disordered" evidence="7">
    <location>
        <begin position="1"/>
        <end position="133"/>
    </location>
</feature>
<dbReference type="PANTHER" id="PTHR18934:SF118">
    <property type="entry name" value="ATP-DEPENDENT RNA HELICASE DHX33"/>
    <property type="match status" value="1"/>
</dbReference>
<dbReference type="GO" id="GO:0003725">
    <property type="term" value="F:double-stranded RNA binding"/>
    <property type="evidence" value="ECO:0007669"/>
    <property type="project" value="TreeGrafter"/>
</dbReference>
<dbReference type="Pfam" id="PF00271">
    <property type="entry name" value="Helicase_C"/>
    <property type="match status" value="1"/>
</dbReference>
<evidence type="ECO:0000256" key="5">
    <source>
        <dbReference type="ARBA" id="ARBA00022840"/>
    </source>
</evidence>
<organism evidence="10 11">
    <name type="scientific">Hymenoscyphus albidus</name>
    <dbReference type="NCBI Taxonomy" id="595503"/>
    <lineage>
        <taxon>Eukaryota</taxon>
        <taxon>Fungi</taxon>
        <taxon>Dikarya</taxon>
        <taxon>Ascomycota</taxon>
        <taxon>Pezizomycotina</taxon>
        <taxon>Leotiomycetes</taxon>
        <taxon>Helotiales</taxon>
        <taxon>Helotiaceae</taxon>
        <taxon>Hymenoscyphus</taxon>
    </lineage>
</organism>
<dbReference type="SUPFAM" id="SSF52540">
    <property type="entry name" value="P-loop containing nucleoside triphosphate hydrolases"/>
    <property type="match status" value="1"/>
</dbReference>
<dbReference type="CDD" id="cd18791">
    <property type="entry name" value="SF2_C_RHA"/>
    <property type="match status" value="1"/>
</dbReference>
<dbReference type="InterPro" id="IPR007502">
    <property type="entry name" value="Helicase-assoc_dom"/>
</dbReference>
<dbReference type="SMART" id="SM00487">
    <property type="entry name" value="DEXDc"/>
    <property type="match status" value="1"/>
</dbReference>
<dbReference type="PROSITE" id="PS51192">
    <property type="entry name" value="HELICASE_ATP_BIND_1"/>
    <property type="match status" value="1"/>
</dbReference>
<dbReference type="Pfam" id="PF04408">
    <property type="entry name" value="WHD_HA2"/>
    <property type="match status" value="1"/>
</dbReference>